<organism evidence="1 2">
    <name type="scientific">Starkeya nomas</name>
    <dbReference type="NCBI Taxonomy" id="2666134"/>
    <lineage>
        <taxon>Bacteria</taxon>
        <taxon>Pseudomonadati</taxon>
        <taxon>Pseudomonadota</taxon>
        <taxon>Alphaproteobacteria</taxon>
        <taxon>Hyphomicrobiales</taxon>
        <taxon>Xanthobacteraceae</taxon>
        <taxon>Starkeya</taxon>
    </lineage>
</organism>
<sequence>METILIIGLIAFGGYKLLKFNTAAGMEAVRAFSYLEILQKGGSVDDANAITDKFLSDLSSETASKVIALAKFEYEQVHQGKKLALVGYAYRQGLRPNMPNWYASFVRRAPSTATIELSYRAPQVASGSPVATPAGADSDAGFNAFYETFANEVQRIWGESSGNFRIVDMMEDEPFRRAHRDGIDPLVLAVEQCEQMGKIERFPNYQGYRDALGIELTRVCADPDRAATLAAQIDPAWLRDKFTSGIHPRRVAVACCEAAAA</sequence>
<gene>
    <name evidence="1" type="ORF">STARVERO_01609</name>
</gene>
<dbReference type="RefSeq" id="WP_159598470.1">
    <property type="nucleotide sequence ID" value="NZ_CACSAS010000001.1"/>
</dbReference>
<dbReference type="EMBL" id="CACSAS010000001">
    <property type="protein sequence ID" value="CAA0093341.1"/>
    <property type="molecule type" value="Genomic_DNA"/>
</dbReference>
<protein>
    <submittedName>
        <fullName evidence="1">Uncharacterized protein</fullName>
    </submittedName>
</protein>
<accession>A0A5S9NRW9</accession>
<reference evidence="1 2" key="1">
    <citation type="submission" date="2019-12" db="EMBL/GenBank/DDBJ databases">
        <authorList>
            <person name="Reyes-Prieto M."/>
        </authorList>
    </citation>
    <scope>NUCLEOTIDE SEQUENCE [LARGE SCALE GENOMIC DNA]</scope>
    <source>
        <strain evidence="1">HF14-78462</strain>
    </source>
</reference>
<dbReference type="Proteomes" id="UP000433050">
    <property type="component" value="Unassembled WGS sequence"/>
</dbReference>
<name>A0A5S9NRW9_9HYPH</name>
<keyword evidence="2" id="KW-1185">Reference proteome</keyword>
<evidence type="ECO:0000313" key="2">
    <source>
        <dbReference type="Proteomes" id="UP000433050"/>
    </source>
</evidence>
<proteinExistence type="predicted"/>
<dbReference type="AlphaFoldDB" id="A0A5S9NRW9"/>
<evidence type="ECO:0000313" key="1">
    <source>
        <dbReference type="EMBL" id="CAA0093341.1"/>
    </source>
</evidence>